<dbReference type="SUPFAM" id="SSF47616">
    <property type="entry name" value="GST C-terminal domain-like"/>
    <property type="match status" value="1"/>
</dbReference>
<dbReference type="Gene3D" id="3.40.30.10">
    <property type="entry name" value="Glutaredoxin"/>
    <property type="match status" value="1"/>
</dbReference>
<proteinExistence type="predicted"/>
<feature type="domain" description="GST N-terminal" evidence="1">
    <location>
        <begin position="2"/>
        <end position="90"/>
    </location>
</feature>
<dbReference type="Gene3D" id="1.20.1050.10">
    <property type="match status" value="1"/>
</dbReference>
<evidence type="ECO:0000313" key="3">
    <source>
        <dbReference type="Proteomes" id="UP001214628"/>
    </source>
</evidence>
<dbReference type="EC" id="2.5.1.18" evidence="2"/>
<dbReference type="GO" id="GO:0004364">
    <property type="term" value="F:glutathione transferase activity"/>
    <property type="evidence" value="ECO:0007669"/>
    <property type="project" value="UniProtKB-EC"/>
</dbReference>
<protein>
    <submittedName>
        <fullName evidence="2">Glutathione transferase</fullName>
        <ecNumber evidence="2">2.5.1.18</ecNumber>
    </submittedName>
</protein>
<dbReference type="AlphaFoldDB" id="A0AAF0JJ30"/>
<sequence>MESYRLFYWPQIPGRGEFIRLAFRFANVTFEEINAIDSLQQLTSPQSDLANNPPHFAVPILEVTKDNDTFMLSQTSVILAYLAQKFRLDGEQANVNKEVTRWHVQQLTLTALDWADEAHNVHHPCGPTLYYEDQKQAAAEAAKAFRKDRIPKFVRHFEKAITSNSSLTQACRLIGDKTSIADLVLFQSLEGLYFAFPHAMQKSVAPNSVLLQFRQELAQELRDYLHSADRRRFNDGLFRHYPELDPP</sequence>
<evidence type="ECO:0000313" key="2">
    <source>
        <dbReference type="EMBL" id="WFD42211.1"/>
    </source>
</evidence>
<dbReference type="SUPFAM" id="SSF52833">
    <property type="entry name" value="Thioredoxin-like"/>
    <property type="match status" value="1"/>
</dbReference>
<dbReference type="Proteomes" id="UP001214628">
    <property type="component" value="Chromosome 1"/>
</dbReference>
<dbReference type="Pfam" id="PF14497">
    <property type="entry name" value="GST_C_3"/>
    <property type="match status" value="1"/>
</dbReference>
<keyword evidence="2" id="KW-0808">Transferase</keyword>
<gene>
    <name evidence="2" type="ORF">MPSI1_000852</name>
</gene>
<dbReference type="GO" id="GO:0006749">
    <property type="term" value="P:glutathione metabolic process"/>
    <property type="evidence" value="ECO:0007669"/>
    <property type="project" value="TreeGrafter"/>
</dbReference>
<dbReference type="InterPro" id="IPR004045">
    <property type="entry name" value="Glutathione_S-Trfase_N"/>
</dbReference>
<keyword evidence="3" id="KW-1185">Reference proteome</keyword>
<dbReference type="PANTHER" id="PTHR11571:SF263">
    <property type="entry name" value="GLUTATHIONE S-TRANSFERASE"/>
    <property type="match status" value="1"/>
</dbReference>
<accession>A0AAF0JJ30</accession>
<name>A0AAF0JJ30_9BASI</name>
<organism evidence="2 3">
    <name type="scientific">Malassezia psittaci</name>
    <dbReference type="NCBI Taxonomy" id="1821823"/>
    <lineage>
        <taxon>Eukaryota</taxon>
        <taxon>Fungi</taxon>
        <taxon>Dikarya</taxon>
        <taxon>Basidiomycota</taxon>
        <taxon>Ustilaginomycotina</taxon>
        <taxon>Malasseziomycetes</taxon>
        <taxon>Malasseziales</taxon>
        <taxon>Malasseziaceae</taxon>
        <taxon>Malassezia</taxon>
    </lineage>
</organism>
<reference evidence="2" key="1">
    <citation type="submission" date="2023-02" db="EMBL/GenBank/DDBJ databases">
        <title>Mating type loci evolution in Malassezia.</title>
        <authorList>
            <person name="Coelho M.A."/>
        </authorList>
    </citation>
    <scope>NUCLEOTIDE SEQUENCE</scope>
    <source>
        <strain evidence="2">CBS 14136</strain>
    </source>
</reference>
<dbReference type="InterPro" id="IPR036249">
    <property type="entry name" value="Thioredoxin-like_sf"/>
</dbReference>
<dbReference type="PROSITE" id="PS50404">
    <property type="entry name" value="GST_NTER"/>
    <property type="match status" value="1"/>
</dbReference>
<evidence type="ECO:0000259" key="1">
    <source>
        <dbReference type="PROSITE" id="PS50404"/>
    </source>
</evidence>
<dbReference type="CDD" id="cd03039">
    <property type="entry name" value="GST_N_Sigma_like"/>
    <property type="match status" value="1"/>
</dbReference>
<dbReference type="EMBL" id="CP118375">
    <property type="protein sequence ID" value="WFD42211.1"/>
    <property type="molecule type" value="Genomic_DNA"/>
</dbReference>
<dbReference type="InterPro" id="IPR036282">
    <property type="entry name" value="Glutathione-S-Trfase_C_sf"/>
</dbReference>
<dbReference type="PANTHER" id="PTHR11571">
    <property type="entry name" value="GLUTATHIONE S-TRANSFERASE"/>
    <property type="match status" value="1"/>
</dbReference>
<dbReference type="InterPro" id="IPR004046">
    <property type="entry name" value="GST_C"/>
</dbReference>
<dbReference type="InterPro" id="IPR050213">
    <property type="entry name" value="GST_superfamily"/>
</dbReference>